<dbReference type="Gene3D" id="1.10.10.60">
    <property type="entry name" value="Homeodomain-like"/>
    <property type="match status" value="1"/>
</dbReference>
<evidence type="ECO:0000256" key="3">
    <source>
        <dbReference type="ARBA" id="ARBA00023163"/>
    </source>
</evidence>
<dbReference type="InterPro" id="IPR041490">
    <property type="entry name" value="KstR2_TetR_C"/>
</dbReference>
<name>A0ABU8MHW0_9PSEU</name>
<evidence type="ECO:0000313" key="7">
    <source>
        <dbReference type="Proteomes" id="UP001385809"/>
    </source>
</evidence>
<dbReference type="InterPro" id="IPR036271">
    <property type="entry name" value="Tet_transcr_reg_TetR-rel_C_sf"/>
</dbReference>
<feature type="DNA-binding region" description="H-T-H motif" evidence="4">
    <location>
        <begin position="43"/>
        <end position="62"/>
    </location>
</feature>
<protein>
    <submittedName>
        <fullName evidence="6">TetR/AcrR family transcriptional regulator</fullName>
    </submittedName>
</protein>
<dbReference type="RefSeq" id="WP_337693325.1">
    <property type="nucleotide sequence ID" value="NZ_JBBEGN010000001.1"/>
</dbReference>
<dbReference type="SUPFAM" id="SSF48498">
    <property type="entry name" value="Tetracyclin repressor-like, C-terminal domain"/>
    <property type="match status" value="1"/>
</dbReference>
<dbReference type="InterPro" id="IPR001647">
    <property type="entry name" value="HTH_TetR"/>
</dbReference>
<dbReference type="Pfam" id="PF17932">
    <property type="entry name" value="TetR_C_24"/>
    <property type="match status" value="1"/>
</dbReference>
<keyword evidence="3" id="KW-0804">Transcription</keyword>
<evidence type="ECO:0000256" key="2">
    <source>
        <dbReference type="ARBA" id="ARBA00023125"/>
    </source>
</evidence>
<evidence type="ECO:0000256" key="1">
    <source>
        <dbReference type="ARBA" id="ARBA00023015"/>
    </source>
</evidence>
<dbReference type="SUPFAM" id="SSF46689">
    <property type="entry name" value="Homeodomain-like"/>
    <property type="match status" value="1"/>
</dbReference>
<gene>
    <name evidence="6" type="ORF">WCD74_02990</name>
</gene>
<dbReference type="InterPro" id="IPR050109">
    <property type="entry name" value="HTH-type_TetR-like_transc_reg"/>
</dbReference>
<accession>A0ABU8MHW0</accession>
<feature type="domain" description="HTH tetR-type" evidence="5">
    <location>
        <begin position="20"/>
        <end position="80"/>
    </location>
</feature>
<comment type="caution">
    <text evidence="6">The sequence shown here is derived from an EMBL/GenBank/DDBJ whole genome shotgun (WGS) entry which is preliminary data.</text>
</comment>
<dbReference type="PROSITE" id="PS50977">
    <property type="entry name" value="HTH_TETR_2"/>
    <property type="match status" value="1"/>
</dbReference>
<dbReference type="PANTHER" id="PTHR30055:SF234">
    <property type="entry name" value="HTH-TYPE TRANSCRIPTIONAL REGULATOR BETI"/>
    <property type="match status" value="1"/>
</dbReference>
<dbReference type="Proteomes" id="UP001385809">
    <property type="component" value="Unassembled WGS sequence"/>
</dbReference>
<reference evidence="6 7" key="1">
    <citation type="submission" date="2024-03" db="EMBL/GenBank/DDBJ databases">
        <title>Actinomycetospora sp. OC33-EN08, a novel actinomycete isolated from wild orchid (Aerides multiflora).</title>
        <authorList>
            <person name="Suriyachadkun C."/>
        </authorList>
    </citation>
    <scope>NUCLEOTIDE SEQUENCE [LARGE SCALE GENOMIC DNA]</scope>
    <source>
        <strain evidence="6 7">OC33-EN08</strain>
    </source>
</reference>
<dbReference type="InterPro" id="IPR009057">
    <property type="entry name" value="Homeodomain-like_sf"/>
</dbReference>
<evidence type="ECO:0000256" key="4">
    <source>
        <dbReference type="PROSITE-ProRule" id="PRU00335"/>
    </source>
</evidence>
<dbReference type="PANTHER" id="PTHR30055">
    <property type="entry name" value="HTH-TYPE TRANSCRIPTIONAL REGULATOR RUTR"/>
    <property type="match status" value="1"/>
</dbReference>
<organism evidence="6 7">
    <name type="scientific">Actinomycetospora aurantiaca</name>
    <dbReference type="NCBI Taxonomy" id="3129233"/>
    <lineage>
        <taxon>Bacteria</taxon>
        <taxon>Bacillati</taxon>
        <taxon>Actinomycetota</taxon>
        <taxon>Actinomycetes</taxon>
        <taxon>Pseudonocardiales</taxon>
        <taxon>Pseudonocardiaceae</taxon>
        <taxon>Actinomycetospora</taxon>
    </lineage>
</organism>
<proteinExistence type="predicted"/>
<dbReference type="EMBL" id="JBBEGN010000001">
    <property type="protein sequence ID" value="MEJ2866712.1"/>
    <property type="molecule type" value="Genomic_DNA"/>
</dbReference>
<dbReference type="Pfam" id="PF00440">
    <property type="entry name" value="TetR_N"/>
    <property type="match status" value="1"/>
</dbReference>
<evidence type="ECO:0000313" key="6">
    <source>
        <dbReference type="EMBL" id="MEJ2866712.1"/>
    </source>
</evidence>
<evidence type="ECO:0000259" key="5">
    <source>
        <dbReference type="PROSITE" id="PS50977"/>
    </source>
</evidence>
<keyword evidence="2 4" id="KW-0238">DNA-binding</keyword>
<keyword evidence="7" id="KW-1185">Reference proteome</keyword>
<dbReference type="Gene3D" id="1.10.357.10">
    <property type="entry name" value="Tetracycline Repressor, domain 2"/>
    <property type="match status" value="1"/>
</dbReference>
<keyword evidence="1" id="KW-0805">Transcription regulation</keyword>
<dbReference type="PRINTS" id="PR00455">
    <property type="entry name" value="HTHTETR"/>
</dbReference>
<sequence>MSAAEHDPPDEVPARRPRRELVEAQIYEQATRLFAERGFAGTSLQDIADAMGMTRPSLYYYVKNKDQLLARLVTEITEGPADTAEEIAGGDADPETKLRELVRVTAAQQARHGPRFQLVIRSESELPDDLAAAHAAAKRRVLDGFVRIVDEGVRSGQFKPRPVRSTALGLIGMCNWVAFWFRPGGAQTPEEIGEQMAEMAVATVAQAPDRLPDSPRPDDPAAALSLLRQDLDYLESVIQTRASKD</sequence>